<sequence>MSQKSKDSLFSDNTIAPESTASHNTVPLSAASDEDIEANKLRATNLYFARPMYDLIPNAAKEPFHLLDHHTLSMHAFDYVHQNLGFGSHEQGGVKKDDLVTHVAHLVEQQLHSLRLGNKNHVSRRDMRDYAGNLVDNLLNDGGNRKFEFRVFNPALNAYETKDFILLREVDTWDNTLVIRPTTQGVNLYLNLLPRNIESTEIALDAILRDQLRRGKIPDAARTAREWRLVAYRYREEMLEFKRSMALNISKISWVGNIEPRIAELEEDIKKNRRKVESILNDVEINPNTEFVQLRNELTGCQNLYQQLDELVIGLPRSWLIEHTKQSFLPAAKTRMPDMLEEVLAPLLLLTTEDIDDTSVNLLIACLGGPTAPFAIDMMQLFGKAMAPRKEYDQANSNQEPEFHDLEEQFVTPITESDVKWAWSILDKCLADPPAPLSRLLDEAGQQGAPEGVLIELCLTAIEAWRCETPEMGIIAEKTDRTVKAGKIWSEDFLLQRVSTVKKAGDGEIDGTQ</sequence>
<gene>
    <name evidence="2" type="ORF">GXY80_06625</name>
</gene>
<dbReference type="EMBL" id="JAAYEE010000108">
    <property type="protein sequence ID" value="NLW35143.1"/>
    <property type="molecule type" value="Genomic_DNA"/>
</dbReference>
<evidence type="ECO:0000313" key="3">
    <source>
        <dbReference type="Proteomes" id="UP000777265"/>
    </source>
</evidence>
<feature type="compositionally biased region" description="Polar residues" evidence="1">
    <location>
        <begin position="10"/>
        <end position="27"/>
    </location>
</feature>
<accession>A0A351U2B7</accession>
<dbReference type="AlphaFoldDB" id="A0A351U2B7"/>
<comment type="caution">
    <text evidence="2">The sequence shown here is derived from an EMBL/GenBank/DDBJ whole genome shotgun (WGS) entry which is preliminary data.</text>
</comment>
<name>A0A351U2B7_9BACT</name>
<reference evidence="2" key="2">
    <citation type="submission" date="2020-01" db="EMBL/GenBank/DDBJ databases">
        <authorList>
            <person name="Campanaro S."/>
        </authorList>
    </citation>
    <scope>NUCLEOTIDE SEQUENCE</scope>
    <source>
        <strain evidence="2">AS06rmzACSIP_7</strain>
    </source>
</reference>
<evidence type="ECO:0000256" key="1">
    <source>
        <dbReference type="SAM" id="MobiDB-lite"/>
    </source>
</evidence>
<protein>
    <submittedName>
        <fullName evidence="2">Uncharacterized protein</fullName>
    </submittedName>
</protein>
<feature type="region of interest" description="Disordered" evidence="1">
    <location>
        <begin position="1"/>
        <end position="28"/>
    </location>
</feature>
<evidence type="ECO:0000313" key="2">
    <source>
        <dbReference type="EMBL" id="NLW35143.1"/>
    </source>
</evidence>
<dbReference type="Proteomes" id="UP000777265">
    <property type="component" value="Unassembled WGS sequence"/>
</dbReference>
<reference evidence="2" key="1">
    <citation type="journal article" date="2020" name="Biotechnol. Biofuels">
        <title>New insights from the biogas microbiome by comprehensive genome-resolved metagenomics of nearly 1600 species originating from multiple anaerobic digesters.</title>
        <authorList>
            <person name="Campanaro S."/>
            <person name="Treu L."/>
            <person name="Rodriguez-R L.M."/>
            <person name="Kovalovszki A."/>
            <person name="Ziels R.M."/>
            <person name="Maus I."/>
            <person name="Zhu X."/>
            <person name="Kougias P.G."/>
            <person name="Basile A."/>
            <person name="Luo G."/>
            <person name="Schluter A."/>
            <person name="Konstantinidis K.T."/>
            <person name="Angelidaki I."/>
        </authorList>
    </citation>
    <scope>NUCLEOTIDE SEQUENCE</scope>
    <source>
        <strain evidence="2">AS06rmzACSIP_7</strain>
    </source>
</reference>
<organism evidence="2 3">
    <name type="scientific">Syntrophorhabdus aromaticivorans</name>
    <dbReference type="NCBI Taxonomy" id="328301"/>
    <lineage>
        <taxon>Bacteria</taxon>
        <taxon>Pseudomonadati</taxon>
        <taxon>Thermodesulfobacteriota</taxon>
        <taxon>Syntrophorhabdia</taxon>
        <taxon>Syntrophorhabdales</taxon>
        <taxon>Syntrophorhabdaceae</taxon>
        <taxon>Syntrophorhabdus</taxon>
    </lineage>
</organism>
<dbReference type="STRING" id="909663.GCA_000512235_02489"/>
<proteinExistence type="predicted"/>